<evidence type="ECO:0000313" key="3">
    <source>
        <dbReference type="WBParaSite" id="PEQ_0001343701-mRNA-1"/>
    </source>
</evidence>
<keyword evidence="2" id="KW-1185">Reference proteome</keyword>
<evidence type="ECO:0000256" key="1">
    <source>
        <dbReference type="SAM" id="MobiDB-lite"/>
    </source>
</evidence>
<name>A0A914S525_PAREQ</name>
<dbReference type="AlphaFoldDB" id="A0A914S525"/>
<evidence type="ECO:0000313" key="2">
    <source>
        <dbReference type="Proteomes" id="UP000887564"/>
    </source>
</evidence>
<reference evidence="3" key="1">
    <citation type="submission" date="2022-11" db="UniProtKB">
        <authorList>
            <consortium name="WormBaseParasite"/>
        </authorList>
    </citation>
    <scope>IDENTIFICATION</scope>
</reference>
<organism evidence="2 3">
    <name type="scientific">Parascaris equorum</name>
    <name type="common">Equine roundworm</name>
    <dbReference type="NCBI Taxonomy" id="6256"/>
    <lineage>
        <taxon>Eukaryota</taxon>
        <taxon>Metazoa</taxon>
        <taxon>Ecdysozoa</taxon>
        <taxon>Nematoda</taxon>
        <taxon>Chromadorea</taxon>
        <taxon>Rhabditida</taxon>
        <taxon>Spirurina</taxon>
        <taxon>Ascaridomorpha</taxon>
        <taxon>Ascaridoidea</taxon>
        <taxon>Ascarididae</taxon>
        <taxon>Parascaris</taxon>
    </lineage>
</organism>
<dbReference type="Proteomes" id="UP000887564">
    <property type="component" value="Unplaced"/>
</dbReference>
<sequence length="353" mass="39446">LQRTGKDEEEELVDSGRASTAEREQVPEPWSLFIGVRDVKVLVSLVWNRICELVFVVEQPLSGLPLVESLFTRRQSPARDAKQQPFLNPSRHSSSPEYCSNLKNNNVPSKCPTHGVGERATKRAHKDIIEGKGAFSDEFEDAEFTASVLNNLPTSYDDFESKELHLKLERNMSSPLISCQSPATDCGRLSAGSNSTVASTMHPILDSNNMQPDAEDLEVIQCCCGVRECGSRYLLVNLVQEISSYEEALETELFTLILYLINSLLTCAIFYGRLSSVQYFDEKTFQAVYCLQHLKDLFYSRPNVAEDADVVLHSSRDRLPYAVAISGSELSKGKQGTVDRYIPHANHRFTPGT</sequence>
<feature type="compositionally biased region" description="Polar residues" evidence="1">
    <location>
        <begin position="85"/>
        <end position="108"/>
    </location>
</feature>
<feature type="region of interest" description="Disordered" evidence="1">
    <location>
        <begin position="1"/>
        <end position="22"/>
    </location>
</feature>
<dbReference type="WBParaSite" id="PEQ_0001343701-mRNA-1">
    <property type="protein sequence ID" value="PEQ_0001343701-mRNA-1"/>
    <property type="gene ID" value="PEQ_0001343701"/>
</dbReference>
<proteinExistence type="predicted"/>
<protein>
    <submittedName>
        <fullName evidence="3">Uncharacterized protein</fullName>
    </submittedName>
</protein>
<feature type="region of interest" description="Disordered" evidence="1">
    <location>
        <begin position="78"/>
        <end position="118"/>
    </location>
</feature>
<accession>A0A914S525</accession>